<dbReference type="AlphaFoldDB" id="A0A412WSL9"/>
<dbReference type="EMBL" id="QRZA01000060">
    <property type="protein sequence ID" value="RGV30301.1"/>
    <property type="molecule type" value="Genomic_DNA"/>
</dbReference>
<reference evidence="1 2" key="1">
    <citation type="submission" date="2018-08" db="EMBL/GenBank/DDBJ databases">
        <title>A genome reference for cultivated species of the human gut microbiota.</title>
        <authorList>
            <person name="Zou Y."/>
            <person name="Xue W."/>
            <person name="Luo G."/>
        </authorList>
    </citation>
    <scope>NUCLEOTIDE SEQUENCE [LARGE SCALE GENOMIC DNA]</scope>
    <source>
        <strain evidence="1 2">AF14-49</strain>
    </source>
</reference>
<dbReference type="InterPro" id="IPR019270">
    <property type="entry name" value="DUF2283"/>
</dbReference>
<sequence>MQYEYDKEVDGLYIWFVDDIEKEGVCYGGEVWPKELKDEIGLLFQKDGKLLGLEVLFASKYFHQEKLDEIGKESYKD</sequence>
<evidence type="ECO:0000313" key="2">
    <source>
        <dbReference type="Proteomes" id="UP000283589"/>
    </source>
</evidence>
<name>A0A412WSL9_9BACT</name>
<organism evidence="1 2">
    <name type="scientific">Butyricimonas virosa</name>
    <dbReference type="NCBI Taxonomy" id="544645"/>
    <lineage>
        <taxon>Bacteria</taxon>
        <taxon>Pseudomonadati</taxon>
        <taxon>Bacteroidota</taxon>
        <taxon>Bacteroidia</taxon>
        <taxon>Bacteroidales</taxon>
        <taxon>Odoribacteraceae</taxon>
        <taxon>Butyricimonas</taxon>
    </lineage>
</organism>
<proteinExistence type="predicted"/>
<dbReference type="RefSeq" id="WP_118261670.1">
    <property type="nucleotide sequence ID" value="NZ_CAJUBB010000067.1"/>
</dbReference>
<dbReference type="Pfam" id="PF10049">
    <property type="entry name" value="DUF2283"/>
    <property type="match status" value="1"/>
</dbReference>
<evidence type="ECO:0000313" key="1">
    <source>
        <dbReference type="EMBL" id="RGV30301.1"/>
    </source>
</evidence>
<gene>
    <name evidence="1" type="ORF">DWW18_20740</name>
</gene>
<comment type="caution">
    <text evidence="1">The sequence shown here is derived from an EMBL/GenBank/DDBJ whole genome shotgun (WGS) entry which is preliminary data.</text>
</comment>
<dbReference type="Proteomes" id="UP000283589">
    <property type="component" value="Unassembled WGS sequence"/>
</dbReference>
<protein>
    <submittedName>
        <fullName evidence="1">DUF2283 domain-containing protein</fullName>
    </submittedName>
</protein>
<accession>A0A412WSL9</accession>